<dbReference type="KEGG" id="splr:C0J00_05420"/>
<name>A0A2L0D417_9STRE</name>
<dbReference type="GeneID" id="98393346"/>
<proteinExistence type="predicted"/>
<reference evidence="2 3" key="1">
    <citation type="submission" date="2017-12" db="EMBL/GenBank/DDBJ databases">
        <authorList>
            <person name="Hurst M.R.H."/>
        </authorList>
    </citation>
    <scope>NUCLEOTIDE SEQUENCE [LARGE SCALE GENOMIC DNA]</scope>
    <source>
        <strain evidence="2 3">TH11417</strain>
    </source>
</reference>
<dbReference type="Pfam" id="PF10031">
    <property type="entry name" value="DUF2273"/>
    <property type="match status" value="1"/>
</dbReference>
<dbReference type="Proteomes" id="UP000238956">
    <property type="component" value="Chromosome"/>
</dbReference>
<keyword evidence="1" id="KW-1133">Transmembrane helix</keyword>
<feature type="transmembrane region" description="Helical" evidence="1">
    <location>
        <begin position="7"/>
        <end position="27"/>
    </location>
</feature>
<dbReference type="OrthoDB" id="2235292at2"/>
<protein>
    <submittedName>
        <fullName evidence="2">DUF2273 domain-containing protein</fullName>
    </submittedName>
</protein>
<dbReference type="RefSeq" id="WP_104967910.1">
    <property type="nucleotide sequence ID" value="NZ_CBCRZV010000058.1"/>
</dbReference>
<dbReference type="EMBL" id="CP025536">
    <property type="protein sequence ID" value="AUW96583.1"/>
    <property type="molecule type" value="Genomic_DNA"/>
</dbReference>
<sequence length="63" mass="7149">MEIVEKYKYPIIGGGIAFFLALLLVTFGFFKTLFILILVVAGSYAAYYAEQTGLIDRFLENFK</sequence>
<keyword evidence="1" id="KW-0812">Transmembrane</keyword>
<keyword evidence="1" id="KW-0472">Membrane</keyword>
<gene>
    <name evidence="2" type="ORF">C0J00_05420</name>
</gene>
<accession>A0A2L0D417</accession>
<evidence type="ECO:0000256" key="1">
    <source>
        <dbReference type="SAM" id="Phobius"/>
    </source>
</evidence>
<feature type="transmembrane region" description="Helical" evidence="1">
    <location>
        <begin position="33"/>
        <end position="49"/>
    </location>
</feature>
<organism evidence="2 3">
    <name type="scientific">Streptococcus pluranimalium</name>
    <dbReference type="NCBI Taxonomy" id="82348"/>
    <lineage>
        <taxon>Bacteria</taxon>
        <taxon>Bacillati</taxon>
        <taxon>Bacillota</taxon>
        <taxon>Bacilli</taxon>
        <taxon>Lactobacillales</taxon>
        <taxon>Streptococcaceae</taxon>
        <taxon>Streptococcus</taxon>
    </lineage>
</organism>
<evidence type="ECO:0000313" key="2">
    <source>
        <dbReference type="EMBL" id="AUW96583.1"/>
    </source>
</evidence>
<dbReference type="AlphaFoldDB" id="A0A2L0D417"/>
<dbReference type="InterPro" id="IPR018730">
    <property type="entry name" value="DUF2273"/>
</dbReference>
<evidence type="ECO:0000313" key="3">
    <source>
        <dbReference type="Proteomes" id="UP000238956"/>
    </source>
</evidence>
<reference evidence="2 3" key="2">
    <citation type="submission" date="2018-02" db="EMBL/GenBank/DDBJ databases">
        <title>Whole genome sequencing analysis of Streptococcus pluranimalium isolated from cattle infected mastitis in China.</title>
        <authorList>
            <person name="Zhang J.-R."/>
            <person name="Hu G.-Z."/>
        </authorList>
    </citation>
    <scope>NUCLEOTIDE SEQUENCE [LARGE SCALE GENOMIC DNA]</scope>
    <source>
        <strain evidence="2 3">TH11417</strain>
    </source>
</reference>
<keyword evidence="3" id="KW-1185">Reference proteome</keyword>